<protein>
    <submittedName>
        <fullName evidence="1">Uncharacterized protein</fullName>
    </submittedName>
</protein>
<gene>
    <name evidence="1" type="ORF">METZ01_LOCUS369753</name>
</gene>
<dbReference type="AlphaFoldDB" id="A0A382T403"/>
<dbReference type="Pfam" id="PF13189">
    <property type="entry name" value="Cytidylate_kin2"/>
    <property type="match status" value="1"/>
</dbReference>
<feature type="non-terminal residue" evidence="1">
    <location>
        <position position="155"/>
    </location>
</feature>
<sequence length="155" mass="16779">MYTITLGGMSGGGARDIGPIVAQKLGADYVDRIFLSNIAKDVGATVEALHQIEEKLPTRSEKWIHVVQRLLERSAVTGSAGDPYFGPGITALLTEEYEDIPQPTITRGHEVEDDVYIEAIESTMKEMAADGDVVFIGRGGHVILKDMPNVLRVGV</sequence>
<accession>A0A382T403</accession>
<dbReference type="Gene3D" id="3.40.50.300">
    <property type="entry name" value="P-loop containing nucleotide triphosphate hydrolases"/>
    <property type="match status" value="1"/>
</dbReference>
<dbReference type="EMBL" id="UINC01133772">
    <property type="protein sequence ID" value="SVD16899.1"/>
    <property type="molecule type" value="Genomic_DNA"/>
</dbReference>
<reference evidence="1" key="1">
    <citation type="submission" date="2018-05" db="EMBL/GenBank/DDBJ databases">
        <authorList>
            <person name="Lanie J.A."/>
            <person name="Ng W.-L."/>
            <person name="Kazmierczak K.M."/>
            <person name="Andrzejewski T.M."/>
            <person name="Davidsen T.M."/>
            <person name="Wayne K.J."/>
            <person name="Tettelin H."/>
            <person name="Glass J.I."/>
            <person name="Rusch D."/>
            <person name="Podicherti R."/>
            <person name="Tsui H.-C.T."/>
            <person name="Winkler M.E."/>
        </authorList>
    </citation>
    <scope>NUCLEOTIDE SEQUENCE</scope>
</reference>
<name>A0A382T403_9ZZZZ</name>
<dbReference type="InterPro" id="IPR027417">
    <property type="entry name" value="P-loop_NTPase"/>
</dbReference>
<organism evidence="1">
    <name type="scientific">marine metagenome</name>
    <dbReference type="NCBI Taxonomy" id="408172"/>
    <lineage>
        <taxon>unclassified sequences</taxon>
        <taxon>metagenomes</taxon>
        <taxon>ecological metagenomes</taxon>
    </lineage>
</organism>
<proteinExistence type="predicted"/>
<evidence type="ECO:0000313" key="1">
    <source>
        <dbReference type="EMBL" id="SVD16899.1"/>
    </source>
</evidence>